<dbReference type="AlphaFoldDB" id="A0A1F5X549"/>
<comment type="function">
    <text evidence="3">Binds together with bS18 to 16S ribosomal RNA.</text>
</comment>
<comment type="caution">
    <text evidence="4">The sequence shown here is derived from an EMBL/GenBank/DDBJ whole genome shotgun (WGS) entry which is preliminary data.</text>
</comment>
<dbReference type="GO" id="GO:0003735">
    <property type="term" value="F:structural constituent of ribosome"/>
    <property type="evidence" value="ECO:0007669"/>
    <property type="project" value="InterPro"/>
</dbReference>
<dbReference type="CDD" id="cd00473">
    <property type="entry name" value="bS6"/>
    <property type="match status" value="1"/>
</dbReference>
<name>A0A1F5X549_9BACT</name>
<evidence type="ECO:0000256" key="3">
    <source>
        <dbReference type="HAMAP-Rule" id="MF_00360"/>
    </source>
</evidence>
<dbReference type="GO" id="GO:0005840">
    <property type="term" value="C:ribosome"/>
    <property type="evidence" value="ECO:0007669"/>
    <property type="project" value="UniProtKB-KW"/>
</dbReference>
<reference evidence="4 5" key="1">
    <citation type="journal article" date="2016" name="Nat. Commun.">
        <title>Thousands of microbial genomes shed light on interconnected biogeochemical processes in an aquifer system.</title>
        <authorList>
            <person name="Anantharaman K."/>
            <person name="Brown C.T."/>
            <person name="Hug L.A."/>
            <person name="Sharon I."/>
            <person name="Castelle C.J."/>
            <person name="Probst A.J."/>
            <person name="Thomas B.C."/>
            <person name="Singh A."/>
            <person name="Wilkins M.J."/>
            <person name="Karaoz U."/>
            <person name="Brodie E.L."/>
            <person name="Williams K.H."/>
            <person name="Hubbard S.S."/>
            <person name="Banfield J.F."/>
        </authorList>
    </citation>
    <scope>NUCLEOTIDE SEQUENCE [LARGE SCALE GENOMIC DNA]</scope>
</reference>
<dbReference type="SUPFAM" id="SSF54995">
    <property type="entry name" value="Ribosomal protein S6"/>
    <property type="match status" value="1"/>
</dbReference>
<keyword evidence="3 4" id="KW-0689">Ribosomal protein</keyword>
<dbReference type="Proteomes" id="UP000178684">
    <property type="component" value="Unassembled WGS sequence"/>
</dbReference>
<dbReference type="InterPro" id="IPR035980">
    <property type="entry name" value="Ribosomal_bS6_sf"/>
</dbReference>
<dbReference type="GO" id="GO:1990904">
    <property type="term" value="C:ribonucleoprotein complex"/>
    <property type="evidence" value="ECO:0007669"/>
    <property type="project" value="UniProtKB-KW"/>
</dbReference>
<evidence type="ECO:0000313" key="5">
    <source>
        <dbReference type="Proteomes" id="UP000178684"/>
    </source>
</evidence>
<dbReference type="HAMAP" id="MF_00360">
    <property type="entry name" value="Ribosomal_bS6"/>
    <property type="match status" value="1"/>
</dbReference>
<keyword evidence="3" id="KW-0694">RNA-binding</keyword>
<evidence type="ECO:0000313" key="4">
    <source>
        <dbReference type="EMBL" id="OGF83065.1"/>
    </source>
</evidence>
<dbReference type="GO" id="GO:0005737">
    <property type="term" value="C:cytoplasm"/>
    <property type="evidence" value="ECO:0007669"/>
    <property type="project" value="UniProtKB-ARBA"/>
</dbReference>
<dbReference type="NCBIfam" id="TIGR00166">
    <property type="entry name" value="S6"/>
    <property type="match status" value="1"/>
</dbReference>
<comment type="similarity">
    <text evidence="1 3">Belongs to the bacterial ribosomal protein bS6 family.</text>
</comment>
<keyword evidence="3" id="KW-0687">Ribonucleoprotein</keyword>
<gene>
    <name evidence="3" type="primary">rpsF</name>
    <name evidence="4" type="ORF">A3B18_02645</name>
</gene>
<dbReference type="GO" id="GO:0006412">
    <property type="term" value="P:translation"/>
    <property type="evidence" value="ECO:0007669"/>
    <property type="project" value="UniProtKB-UniRule"/>
</dbReference>
<dbReference type="GO" id="GO:0070181">
    <property type="term" value="F:small ribosomal subunit rRNA binding"/>
    <property type="evidence" value="ECO:0007669"/>
    <property type="project" value="TreeGrafter"/>
</dbReference>
<dbReference type="PANTHER" id="PTHR21011">
    <property type="entry name" value="MITOCHONDRIAL 28S RIBOSOMAL PROTEIN S6"/>
    <property type="match status" value="1"/>
</dbReference>
<dbReference type="InterPro" id="IPR020814">
    <property type="entry name" value="Ribosomal_S6_plastid/chlpt"/>
</dbReference>
<evidence type="ECO:0000256" key="2">
    <source>
        <dbReference type="ARBA" id="ARBA00035294"/>
    </source>
</evidence>
<keyword evidence="3" id="KW-0699">rRNA-binding</keyword>
<accession>A0A1F5X549</accession>
<dbReference type="EMBL" id="MFIE01000007">
    <property type="protein sequence ID" value="OGF83065.1"/>
    <property type="molecule type" value="Genomic_DNA"/>
</dbReference>
<dbReference type="InterPro" id="IPR014717">
    <property type="entry name" value="Transl_elong_EF1B/ribsomal_bS6"/>
</dbReference>
<dbReference type="PANTHER" id="PTHR21011:SF1">
    <property type="entry name" value="SMALL RIBOSOMAL SUBUNIT PROTEIN BS6M"/>
    <property type="match status" value="1"/>
</dbReference>
<dbReference type="Pfam" id="PF01250">
    <property type="entry name" value="Ribosomal_S6"/>
    <property type="match status" value="1"/>
</dbReference>
<dbReference type="Gene3D" id="3.30.70.60">
    <property type="match status" value="1"/>
</dbReference>
<organism evidence="4 5">
    <name type="scientific">Candidatus Giovannonibacteria bacterium RIFCSPLOWO2_01_FULL_46_13</name>
    <dbReference type="NCBI Taxonomy" id="1798352"/>
    <lineage>
        <taxon>Bacteria</taxon>
        <taxon>Candidatus Giovannoniibacteriota</taxon>
    </lineage>
</organism>
<protein>
    <recommendedName>
        <fullName evidence="2 3">Small ribosomal subunit protein bS6</fullName>
    </recommendedName>
</protein>
<sequence>MQQEPKLYEISYVLKIDSDEGLTGTLEQIRKYIEEKSGRSLEESRLSKRRLAYPVGKNYEGVFGSMKFFLKPEDLSELESRLKRDQKFIRYMITIAKAYGFETKGHPKIKRAPETKAADVQEIDKKLEEILGE</sequence>
<proteinExistence type="inferred from homology"/>
<dbReference type="InterPro" id="IPR000529">
    <property type="entry name" value="Ribosomal_bS6"/>
</dbReference>
<evidence type="ECO:0000256" key="1">
    <source>
        <dbReference type="ARBA" id="ARBA00009512"/>
    </source>
</evidence>